<accession>A0AAN5D2I5</accession>
<dbReference type="Pfam" id="PF01130">
    <property type="entry name" value="CD36"/>
    <property type="match status" value="1"/>
</dbReference>
<keyword evidence="8" id="KW-1185">Reference proteome</keyword>
<dbReference type="AlphaFoldDB" id="A0AAN5D2I5"/>
<proteinExistence type="inferred from homology"/>
<evidence type="ECO:0000256" key="2">
    <source>
        <dbReference type="ARBA" id="ARBA00010532"/>
    </source>
</evidence>
<dbReference type="GO" id="GO:0016020">
    <property type="term" value="C:membrane"/>
    <property type="evidence" value="ECO:0007669"/>
    <property type="project" value="UniProtKB-SubCell"/>
</dbReference>
<evidence type="ECO:0000313" key="7">
    <source>
        <dbReference type="EMBL" id="GMR55159.1"/>
    </source>
</evidence>
<feature type="non-terminal residue" evidence="7">
    <location>
        <position position="99"/>
    </location>
</feature>
<evidence type="ECO:0000256" key="5">
    <source>
        <dbReference type="ARBA" id="ARBA00023136"/>
    </source>
</evidence>
<name>A0AAN5D2I5_9BILA</name>
<dbReference type="InterPro" id="IPR002159">
    <property type="entry name" value="CD36_fam"/>
</dbReference>
<evidence type="ECO:0000256" key="6">
    <source>
        <dbReference type="ARBA" id="ARBA00023180"/>
    </source>
</evidence>
<keyword evidence="4" id="KW-1133">Transmembrane helix</keyword>
<sequence length="99" mass="10732">STLLGAGTIAFGYEPFVTVSASGYMFDSYDDPVVNLKDSQIYKMFVKALGGSLLGTAVPEEPKFAGILPRFNHSYEPDYRVQTGSRNIEDIAKIVSFGG</sequence>
<dbReference type="EMBL" id="BTRK01000005">
    <property type="protein sequence ID" value="GMR55159.1"/>
    <property type="molecule type" value="Genomic_DNA"/>
</dbReference>
<keyword evidence="5" id="KW-0472">Membrane</keyword>
<organism evidence="7 8">
    <name type="scientific">Pristionchus mayeri</name>
    <dbReference type="NCBI Taxonomy" id="1317129"/>
    <lineage>
        <taxon>Eukaryota</taxon>
        <taxon>Metazoa</taxon>
        <taxon>Ecdysozoa</taxon>
        <taxon>Nematoda</taxon>
        <taxon>Chromadorea</taxon>
        <taxon>Rhabditida</taxon>
        <taxon>Rhabditina</taxon>
        <taxon>Diplogasteromorpha</taxon>
        <taxon>Diplogasteroidea</taxon>
        <taxon>Neodiplogasteridae</taxon>
        <taxon>Pristionchus</taxon>
    </lineage>
</organism>
<reference evidence="8" key="1">
    <citation type="submission" date="2022-10" db="EMBL/GenBank/DDBJ databases">
        <title>Genome assembly of Pristionchus species.</title>
        <authorList>
            <person name="Yoshida K."/>
            <person name="Sommer R.J."/>
        </authorList>
    </citation>
    <scope>NUCLEOTIDE SEQUENCE [LARGE SCALE GENOMIC DNA]</scope>
    <source>
        <strain evidence="8">RS5460</strain>
    </source>
</reference>
<feature type="non-terminal residue" evidence="7">
    <location>
        <position position="1"/>
    </location>
</feature>
<protein>
    <submittedName>
        <fullName evidence="7">Uncharacterized protein</fullName>
    </submittedName>
</protein>
<keyword evidence="3" id="KW-0812">Transmembrane</keyword>
<gene>
    <name evidence="7" type="ORF">PMAYCL1PPCAC_25354</name>
</gene>
<keyword evidence="6" id="KW-0325">Glycoprotein</keyword>
<evidence type="ECO:0000256" key="1">
    <source>
        <dbReference type="ARBA" id="ARBA00004370"/>
    </source>
</evidence>
<comment type="similarity">
    <text evidence="2">Belongs to the CD36 family.</text>
</comment>
<comment type="caution">
    <text evidence="7">The sequence shown here is derived from an EMBL/GenBank/DDBJ whole genome shotgun (WGS) entry which is preliminary data.</text>
</comment>
<evidence type="ECO:0000313" key="8">
    <source>
        <dbReference type="Proteomes" id="UP001328107"/>
    </source>
</evidence>
<evidence type="ECO:0000256" key="3">
    <source>
        <dbReference type="ARBA" id="ARBA00022692"/>
    </source>
</evidence>
<evidence type="ECO:0000256" key="4">
    <source>
        <dbReference type="ARBA" id="ARBA00022989"/>
    </source>
</evidence>
<comment type="subcellular location">
    <subcellularLocation>
        <location evidence="1">Membrane</location>
    </subcellularLocation>
</comment>
<dbReference type="Proteomes" id="UP001328107">
    <property type="component" value="Unassembled WGS sequence"/>
</dbReference>